<dbReference type="GO" id="GO:0051231">
    <property type="term" value="P:spindle elongation"/>
    <property type="evidence" value="ECO:0007669"/>
    <property type="project" value="TreeGrafter"/>
</dbReference>
<dbReference type="AlphaFoldDB" id="A0A392QZI5"/>
<protein>
    <submittedName>
        <fullName evidence="1">Chromosome-associated kinesin KIF4A-like protein</fullName>
    </submittedName>
</protein>
<dbReference type="InterPro" id="IPR027640">
    <property type="entry name" value="Kinesin-like_fam"/>
</dbReference>
<dbReference type="PANTHER" id="PTHR47969:SF3">
    <property type="entry name" value="KINESIN-LIKE PROTEIN KIN-4B"/>
    <property type="match status" value="1"/>
</dbReference>
<dbReference type="Proteomes" id="UP000265520">
    <property type="component" value="Unassembled WGS sequence"/>
</dbReference>
<organism evidence="1 2">
    <name type="scientific">Trifolium medium</name>
    <dbReference type="NCBI Taxonomy" id="97028"/>
    <lineage>
        <taxon>Eukaryota</taxon>
        <taxon>Viridiplantae</taxon>
        <taxon>Streptophyta</taxon>
        <taxon>Embryophyta</taxon>
        <taxon>Tracheophyta</taxon>
        <taxon>Spermatophyta</taxon>
        <taxon>Magnoliopsida</taxon>
        <taxon>eudicotyledons</taxon>
        <taxon>Gunneridae</taxon>
        <taxon>Pentapetalae</taxon>
        <taxon>rosids</taxon>
        <taxon>fabids</taxon>
        <taxon>Fabales</taxon>
        <taxon>Fabaceae</taxon>
        <taxon>Papilionoideae</taxon>
        <taxon>50 kb inversion clade</taxon>
        <taxon>NPAAA clade</taxon>
        <taxon>Hologalegina</taxon>
        <taxon>IRL clade</taxon>
        <taxon>Trifolieae</taxon>
        <taxon>Trifolium</taxon>
    </lineage>
</organism>
<keyword evidence="2" id="KW-1185">Reference proteome</keyword>
<evidence type="ECO:0000313" key="1">
    <source>
        <dbReference type="EMBL" id="MCI29763.1"/>
    </source>
</evidence>
<dbReference type="EMBL" id="LXQA010174835">
    <property type="protein sequence ID" value="MCI29763.1"/>
    <property type="molecule type" value="Genomic_DNA"/>
</dbReference>
<dbReference type="PANTHER" id="PTHR47969">
    <property type="entry name" value="CHROMOSOME-ASSOCIATED KINESIN KIF4A-RELATED"/>
    <property type="match status" value="1"/>
</dbReference>
<proteinExistence type="predicted"/>
<comment type="caution">
    <text evidence="1">The sequence shown here is derived from an EMBL/GenBank/DDBJ whole genome shotgun (WGS) entry which is preliminary data.</text>
</comment>
<dbReference type="GO" id="GO:0007052">
    <property type="term" value="P:mitotic spindle organization"/>
    <property type="evidence" value="ECO:0007669"/>
    <property type="project" value="TreeGrafter"/>
</dbReference>
<sequence>MSPDAKVARIASLENMLGMSSAALKAMTSQLTEAEERERALNNRGRWNQLRSMGEAKNVLQYLFNATAEARCQLWEKNMELKDL</sequence>
<dbReference type="GO" id="GO:0007018">
    <property type="term" value="P:microtubule-based movement"/>
    <property type="evidence" value="ECO:0007669"/>
    <property type="project" value="InterPro"/>
</dbReference>
<feature type="non-terminal residue" evidence="1">
    <location>
        <position position="84"/>
    </location>
</feature>
<dbReference type="GO" id="GO:0005875">
    <property type="term" value="C:microtubule associated complex"/>
    <property type="evidence" value="ECO:0007669"/>
    <property type="project" value="TreeGrafter"/>
</dbReference>
<dbReference type="GO" id="GO:0003777">
    <property type="term" value="F:microtubule motor activity"/>
    <property type="evidence" value="ECO:0007669"/>
    <property type="project" value="InterPro"/>
</dbReference>
<reference evidence="1 2" key="1">
    <citation type="journal article" date="2018" name="Front. Plant Sci.">
        <title>Red Clover (Trifolium pratense) and Zigzag Clover (T. medium) - A Picture of Genomic Similarities and Differences.</title>
        <authorList>
            <person name="Dluhosova J."/>
            <person name="Istvanek J."/>
            <person name="Nedelnik J."/>
            <person name="Repkova J."/>
        </authorList>
    </citation>
    <scope>NUCLEOTIDE SEQUENCE [LARGE SCALE GENOMIC DNA]</scope>
    <source>
        <strain evidence="2">cv. 10/8</strain>
        <tissue evidence="1">Leaf</tissue>
    </source>
</reference>
<accession>A0A392QZI5</accession>
<evidence type="ECO:0000313" key="2">
    <source>
        <dbReference type="Proteomes" id="UP000265520"/>
    </source>
</evidence>
<name>A0A392QZI5_9FABA</name>